<dbReference type="Gene3D" id="3.30.43.10">
    <property type="entry name" value="Uridine Diphospho-n-acetylenolpyruvylglucosamine Reductase, domain 2"/>
    <property type="match status" value="1"/>
</dbReference>
<name>A0A381N3F9_9ZZZZ</name>
<evidence type="ECO:0000259" key="17">
    <source>
        <dbReference type="PROSITE" id="PS51387"/>
    </source>
</evidence>
<dbReference type="InterPro" id="IPR003170">
    <property type="entry name" value="MurB"/>
</dbReference>
<dbReference type="InterPro" id="IPR036635">
    <property type="entry name" value="MurB_C_sf"/>
</dbReference>
<comment type="catalytic activity">
    <reaction evidence="16">
        <text>UDP-N-acetyl-alpha-D-muramate + NADP(+) = UDP-N-acetyl-3-O-(1-carboxyvinyl)-alpha-D-glucosamine + NADPH + H(+)</text>
        <dbReference type="Rhea" id="RHEA:12248"/>
        <dbReference type="ChEBI" id="CHEBI:15378"/>
        <dbReference type="ChEBI" id="CHEBI:57783"/>
        <dbReference type="ChEBI" id="CHEBI:58349"/>
        <dbReference type="ChEBI" id="CHEBI:68483"/>
        <dbReference type="ChEBI" id="CHEBI:70757"/>
        <dbReference type="EC" id="1.3.1.98"/>
    </reaction>
</comment>
<keyword evidence="7" id="KW-0132">Cell division</keyword>
<evidence type="ECO:0000256" key="6">
    <source>
        <dbReference type="ARBA" id="ARBA00022490"/>
    </source>
</evidence>
<dbReference type="InterPro" id="IPR016169">
    <property type="entry name" value="FAD-bd_PCMH_sub2"/>
</dbReference>
<dbReference type="GO" id="GO:0051301">
    <property type="term" value="P:cell division"/>
    <property type="evidence" value="ECO:0007669"/>
    <property type="project" value="UniProtKB-KW"/>
</dbReference>
<dbReference type="SUPFAM" id="SSF56176">
    <property type="entry name" value="FAD-binding/transporter-associated domain-like"/>
    <property type="match status" value="1"/>
</dbReference>
<feature type="domain" description="FAD-binding PCMH-type" evidence="17">
    <location>
        <begin position="15"/>
        <end position="185"/>
    </location>
</feature>
<evidence type="ECO:0000256" key="12">
    <source>
        <dbReference type="ARBA" id="ARBA00022984"/>
    </source>
</evidence>
<dbReference type="HAMAP" id="MF_00037">
    <property type="entry name" value="MurB"/>
    <property type="match status" value="1"/>
</dbReference>
<organism evidence="18">
    <name type="scientific">marine metagenome</name>
    <dbReference type="NCBI Taxonomy" id="408172"/>
    <lineage>
        <taxon>unclassified sequences</taxon>
        <taxon>metagenomes</taxon>
        <taxon>ecological metagenomes</taxon>
    </lineage>
</organism>
<evidence type="ECO:0000256" key="11">
    <source>
        <dbReference type="ARBA" id="ARBA00022960"/>
    </source>
</evidence>
<keyword evidence="9" id="KW-0274">FAD</keyword>
<sequence length="333" mass="36797">MEVQQKVDLAPYNTFGVSAKAAHFAYITSAEDLRSGLDYSRQLDLPILVLGKGSNLLFTKDFYGLVLQMDWRGIDWLDALDRVTVACGEDWHDFVIQCMNKGLHGIENLALIPGSVGAAPIQNIGAYGVELSDVVYEVSAMDIRTGEIIKFDYEHCKFSYRNSFFKHKEGKKFIVTSVTLQLSSAWQPNIAYPSLKQALTSTKPSPLQVFDTVCQIRGSKLPDPGKLGNAGSFFKNPVISREKLTTLQLDFPKIPVFDSEINEFVKVPAAWLLEKAGWKGKTRGKAAVSTNHALVLVNLGGASGQDIQLLAQEIRSSVLEQFDIALEPEVQLI</sequence>
<evidence type="ECO:0000256" key="5">
    <source>
        <dbReference type="ARBA" id="ARBA00012518"/>
    </source>
</evidence>
<keyword evidence="13" id="KW-0560">Oxidoreductase</keyword>
<dbReference type="GO" id="GO:0071949">
    <property type="term" value="F:FAD binding"/>
    <property type="evidence" value="ECO:0007669"/>
    <property type="project" value="InterPro"/>
</dbReference>
<gene>
    <name evidence="18" type="ORF">METZ01_LOCUS1853</name>
</gene>
<dbReference type="InterPro" id="IPR011601">
    <property type="entry name" value="MurB_C"/>
</dbReference>
<evidence type="ECO:0000256" key="3">
    <source>
        <dbReference type="ARBA" id="ARBA00004496"/>
    </source>
</evidence>
<evidence type="ECO:0000256" key="8">
    <source>
        <dbReference type="ARBA" id="ARBA00022630"/>
    </source>
</evidence>
<dbReference type="InterPro" id="IPR016166">
    <property type="entry name" value="FAD-bd_PCMH"/>
</dbReference>
<comment type="cofactor">
    <cofactor evidence="1">
        <name>FAD</name>
        <dbReference type="ChEBI" id="CHEBI:57692"/>
    </cofactor>
</comment>
<evidence type="ECO:0000256" key="15">
    <source>
        <dbReference type="ARBA" id="ARBA00023316"/>
    </source>
</evidence>
<dbReference type="Gene3D" id="3.30.465.10">
    <property type="match status" value="1"/>
</dbReference>
<dbReference type="GO" id="GO:0005829">
    <property type="term" value="C:cytosol"/>
    <property type="evidence" value="ECO:0007669"/>
    <property type="project" value="TreeGrafter"/>
</dbReference>
<dbReference type="InterPro" id="IPR016167">
    <property type="entry name" value="FAD-bd_PCMH_sub1"/>
</dbReference>
<keyword evidence="12" id="KW-0573">Peptidoglycan synthesis</keyword>
<dbReference type="PANTHER" id="PTHR21071">
    <property type="entry name" value="UDP-N-ACETYLENOLPYRUVOYLGLUCOSAMINE REDUCTASE"/>
    <property type="match status" value="1"/>
</dbReference>
<dbReference type="SUPFAM" id="SSF56194">
    <property type="entry name" value="Uridine diphospho-N-Acetylenolpyruvylglucosamine reductase, MurB, C-terminal domain"/>
    <property type="match status" value="1"/>
</dbReference>
<evidence type="ECO:0000256" key="7">
    <source>
        <dbReference type="ARBA" id="ARBA00022618"/>
    </source>
</evidence>
<dbReference type="GO" id="GO:0071555">
    <property type="term" value="P:cell wall organization"/>
    <property type="evidence" value="ECO:0007669"/>
    <property type="project" value="UniProtKB-KW"/>
</dbReference>
<comment type="function">
    <text evidence="2">Cell wall formation.</text>
</comment>
<dbReference type="InterPro" id="IPR036318">
    <property type="entry name" value="FAD-bd_PCMH-like_sf"/>
</dbReference>
<dbReference type="AlphaFoldDB" id="A0A381N3F9"/>
<evidence type="ECO:0000256" key="10">
    <source>
        <dbReference type="ARBA" id="ARBA00022857"/>
    </source>
</evidence>
<dbReference type="Pfam" id="PF02873">
    <property type="entry name" value="MurB_C"/>
    <property type="match status" value="1"/>
</dbReference>
<accession>A0A381N3F9</accession>
<evidence type="ECO:0000256" key="9">
    <source>
        <dbReference type="ARBA" id="ARBA00022827"/>
    </source>
</evidence>
<comment type="pathway">
    <text evidence="4">Cell wall biogenesis; peptidoglycan biosynthesis.</text>
</comment>
<dbReference type="InterPro" id="IPR006094">
    <property type="entry name" value="Oxid_FAD_bind_N"/>
</dbReference>
<keyword evidence="10" id="KW-0521">NADP</keyword>
<dbReference type="Gene3D" id="3.90.78.10">
    <property type="entry name" value="UDP-N-acetylenolpyruvoylglucosamine reductase, C-terminal domain"/>
    <property type="match status" value="1"/>
</dbReference>
<keyword evidence="14" id="KW-0131">Cell cycle</keyword>
<evidence type="ECO:0000256" key="13">
    <source>
        <dbReference type="ARBA" id="ARBA00023002"/>
    </source>
</evidence>
<protein>
    <recommendedName>
        <fullName evidence="5">UDP-N-acetylmuramate dehydrogenase</fullName>
        <ecNumber evidence="5">1.3.1.98</ecNumber>
    </recommendedName>
</protein>
<dbReference type="NCBIfam" id="NF010478">
    <property type="entry name" value="PRK13903.1"/>
    <property type="match status" value="1"/>
</dbReference>
<dbReference type="GO" id="GO:0009252">
    <property type="term" value="P:peptidoglycan biosynthetic process"/>
    <property type="evidence" value="ECO:0007669"/>
    <property type="project" value="UniProtKB-UniPathway"/>
</dbReference>
<dbReference type="GO" id="GO:0008762">
    <property type="term" value="F:UDP-N-acetylmuramate dehydrogenase activity"/>
    <property type="evidence" value="ECO:0007669"/>
    <property type="project" value="UniProtKB-EC"/>
</dbReference>
<dbReference type="UniPathway" id="UPA00219"/>
<dbReference type="PANTHER" id="PTHR21071:SF4">
    <property type="entry name" value="UDP-N-ACETYLENOLPYRUVOYLGLUCOSAMINE REDUCTASE"/>
    <property type="match status" value="1"/>
</dbReference>
<dbReference type="GO" id="GO:0008360">
    <property type="term" value="P:regulation of cell shape"/>
    <property type="evidence" value="ECO:0007669"/>
    <property type="project" value="UniProtKB-KW"/>
</dbReference>
<keyword evidence="11" id="KW-0133">Cell shape</keyword>
<evidence type="ECO:0000313" key="18">
    <source>
        <dbReference type="EMBL" id="SUZ48999.1"/>
    </source>
</evidence>
<dbReference type="EC" id="1.3.1.98" evidence="5"/>
<dbReference type="EMBL" id="UINC01000098">
    <property type="protein sequence ID" value="SUZ48999.1"/>
    <property type="molecule type" value="Genomic_DNA"/>
</dbReference>
<evidence type="ECO:0000256" key="4">
    <source>
        <dbReference type="ARBA" id="ARBA00004752"/>
    </source>
</evidence>
<dbReference type="NCBIfam" id="NF000755">
    <property type="entry name" value="PRK00046.1"/>
    <property type="match status" value="1"/>
</dbReference>
<reference evidence="18" key="1">
    <citation type="submission" date="2018-05" db="EMBL/GenBank/DDBJ databases">
        <authorList>
            <person name="Lanie J.A."/>
            <person name="Ng W.-L."/>
            <person name="Kazmierczak K.M."/>
            <person name="Andrzejewski T.M."/>
            <person name="Davidsen T.M."/>
            <person name="Wayne K.J."/>
            <person name="Tettelin H."/>
            <person name="Glass J.I."/>
            <person name="Rusch D."/>
            <person name="Podicherti R."/>
            <person name="Tsui H.-C.T."/>
            <person name="Winkler M.E."/>
        </authorList>
    </citation>
    <scope>NUCLEOTIDE SEQUENCE</scope>
</reference>
<comment type="subcellular location">
    <subcellularLocation>
        <location evidence="3">Cytoplasm</location>
    </subcellularLocation>
</comment>
<dbReference type="PROSITE" id="PS51387">
    <property type="entry name" value="FAD_PCMH"/>
    <property type="match status" value="1"/>
</dbReference>
<dbReference type="NCBIfam" id="TIGR00179">
    <property type="entry name" value="murB"/>
    <property type="match status" value="1"/>
</dbReference>
<keyword evidence="6" id="KW-0963">Cytoplasm</keyword>
<keyword evidence="8" id="KW-0285">Flavoprotein</keyword>
<evidence type="ECO:0000256" key="14">
    <source>
        <dbReference type="ARBA" id="ARBA00023306"/>
    </source>
</evidence>
<proteinExistence type="inferred from homology"/>
<dbReference type="Pfam" id="PF01565">
    <property type="entry name" value="FAD_binding_4"/>
    <property type="match status" value="1"/>
</dbReference>
<evidence type="ECO:0000256" key="2">
    <source>
        <dbReference type="ARBA" id="ARBA00003921"/>
    </source>
</evidence>
<evidence type="ECO:0000256" key="16">
    <source>
        <dbReference type="ARBA" id="ARBA00048914"/>
    </source>
</evidence>
<evidence type="ECO:0000256" key="1">
    <source>
        <dbReference type="ARBA" id="ARBA00001974"/>
    </source>
</evidence>
<keyword evidence="15" id="KW-0961">Cell wall biogenesis/degradation</keyword>